<evidence type="ECO:0000256" key="4">
    <source>
        <dbReference type="SAM" id="Phobius"/>
    </source>
</evidence>
<evidence type="ECO:0000259" key="5">
    <source>
        <dbReference type="PROSITE" id="PS51864"/>
    </source>
</evidence>
<feature type="binding site" evidence="2">
    <location>
        <position position="157"/>
    </location>
    <ligand>
        <name>Zn(2+)</name>
        <dbReference type="ChEBI" id="CHEBI:29105"/>
        <note>catalytic</note>
    </ligand>
</feature>
<dbReference type="PANTHER" id="PTHR10127">
    <property type="entry name" value="DISCOIDIN, CUB, EGF, LAMININ , AND ZINC METALLOPROTEASE DOMAIN CONTAINING"/>
    <property type="match status" value="1"/>
</dbReference>
<comment type="caution">
    <text evidence="2">Lacks conserved residue(s) required for the propagation of feature annotation.</text>
</comment>
<gene>
    <name evidence="6" type="ORF">ANCDUO_05443</name>
</gene>
<dbReference type="PANTHER" id="PTHR10127:SF850">
    <property type="entry name" value="METALLOENDOPEPTIDASE"/>
    <property type="match status" value="1"/>
</dbReference>
<evidence type="ECO:0000313" key="7">
    <source>
        <dbReference type="Proteomes" id="UP000054047"/>
    </source>
</evidence>
<keyword evidence="2 3" id="KW-0378">Hydrolase</keyword>
<feature type="active site" evidence="2">
    <location>
        <position position="148"/>
    </location>
</feature>
<dbReference type="GO" id="GO:0008270">
    <property type="term" value="F:zinc ion binding"/>
    <property type="evidence" value="ECO:0007669"/>
    <property type="project" value="UniProtKB-UniRule"/>
</dbReference>
<feature type="binding site" evidence="2">
    <location>
        <position position="147"/>
    </location>
    <ligand>
        <name>Zn(2+)</name>
        <dbReference type="ChEBI" id="CHEBI:29105"/>
        <note>catalytic</note>
    </ligand>
</feature>
<keyword evidence="2 3" id="KW-0645">Protease</keyword>
<dbReference type="InterPro" id="IPR006026">
    <property type="entry name" value="Peptidase_Metallo"/>
</dbReference>
<dbReference type="PRINTS" id="PR00480">
    <property type="entry name" value="ASTACIN"/>
</dbReference>
<dbReference type="InterPro" id="IPR024079">
    <property type="entry name" value="MetalloPept_cat_dom_sf"/>
</dbReference>
<protein>
    <recommendedName>
        <fullName evidence="3">Metalloendopeptidase</fullName>
        <ecNumber evidence="3">3.4.24.-</ecNumber>
    </recommendedName>
</protein>
<keyword evidence="2 3" id="KW-0479">Metal-binding</keyword>
<dbReference type="OrthoDB" id="291007at2759"/>
<keyword evidence="1" id="KW-1015">Disulfide bond</keyword>
<name>A0A0C2D404_9BILA</name>
<proteinExistence type="predicted"/>
<evidence type="ECO:0000256" key="3">
    <source>
        <dbReference type="RuleBase" id="RU361183"/>
    </source>
</evidence>
<evidence type="ECO:0000256" key="1">
    <source>
        <dbReference type="ARBA" id="ARBA00023157"/>
    </source>
</evidence>
<organism evidence="6 7">
    <name type="scientific">Ancylostoma duodenale</name>
    <dbReference type="NCBI Taxonomy" id="51022"/>
    <lineage>
        <taxon>Eukaryota</taxon>
        <taxon>Metazoa</taxon>
        <taxon>Ecdysozoa</taxon>
        <taxon>Nematoda</taxon>
        <taxon>Chromadorea</taxon>
        <taxon>Rhabditida</taxon>
        <taxon>Rhabditina</taxon>
        <taxon>Rhabditomorpha</taxon>
        <taxon>Strongyloidea</taxon>
        <taxon>Ancylostomatidae</taxon>
        <taxon>Ancylostomatinae</taxon>
        <taxon>Ancylostoma</taxon>
    </lineage>
</organism>
<dbReference type="SUPFAM" id="SSF55486">
    <property type="entry name" value="Metalloproteases ('zincins'), catalytic domain"/>
    <property type="match status" value="1"/>
</dbReference>
<sequence length="293" mass="32394">MKTADILCLAIELFEKKKFPMRITANTIFFVVCVSGAIFGSTVASEVGNHAETSSRHRRLAQIGQYAKLGPGSKTVKYRVDEGVNETLKQLFVKATEAWKTGTCLEFEHDESEKEGVSLAYQPGPCYAMGKYVIIGDSCFDVGGVAHELGHALGLGHAHNRIDRDDYIDINEKTLSAPNLKNPSMSPKDKNYNRTMGSPFVSFLDRYIINQHYNCKEKCASTESPQCQNKGFQDPKNCSACVCPGGYGGQLCDQKPNACGSKLNAEQDWNNVTEVIYKHEGDSDYSTCTTWIE</sequence>
<evidence type="ECO:0000313" key="6">
    <source>
        <dbReference type="EMBL" id="KIH64248.1"/>
    </source>
</evidence>
<dbReference type="PROSITE" id="PS51864">
    <property type="entry name" value="ASTACIN"/>
    <property type="match status" value="1"/>
</dbReference>
<keyword evidence="2 3" id="KW-0482">Metalloprotease</keyword>
<keyword evidence="4" id="KW-1133">Transmembrane helix</keyword>
<feature type="non-terminal residue" evidence="6">
    <location>
        <position position="293"/>
    </location>
</feature>
<feature type="transmembrane region" description="Helical" evidence="4">
    <location>
        <begin position="23"/>
        <end position="44"/>
    </location>
</feature>
<reference evidence="6 7" key="1">
    <citation type="submission" date="2013-12" db="EMBL/GenBank/DDBJ databases">
        <title>Draft genome of the parsitic nematode Ancylostoma duodenale.</title>
        <authorList>
            <person name="Mitreva M."/>
        </authorList>
    </citation>
    <scope>NUCLEOTIDE SEQUENCE [LARGE SCALE GENOMIC DNA]</scope>
    <source>
        <strain evidence="6 7">Zhejiang</strain>
    </source>
</reference>
<feature type="domain" description="Peptidase M12A" evidence="5">
    <location>
        <begin position="61"/>
        <end position="216"/>
    </location>
</feature>
<dbReference type="EMBL" id="KN728172">
    <property type="protein sequence ID" value="KIH64248.1"/>
    <property type="molecule type" value="Genomic_DNA"/>
</dbReference>
<keyword evidence="7" id="KW-1185">Reference proteome</keyword>
<dbReference type="SMART" id="SM00235">
    <property type="entry name" value="ZnMc"/>
    <property type="match status" value="1"/>
</dbReference>
<dbReference type="Gene3D" id="3.40.390.10">
    <property type="entry name" value="Collagenase (Catalytic Domain)"/>
    <property type="match status" value="2"/>
</dbReference>
<keyword evidence="4" id="KW-0472">Membrane</keyword>
<keyword evidence="4" id="KW-0812">Transmembrane</keyword>
<evidence type="ECO:0000256" key="2">
    <source>
        <dbReference type="PROSITE-ProRule" id="PRU01211"/>
    </source>
</evidence>
<comment type="cofactor">
    <cofactor evidence="2 3">
        <name>Zn(2+)</name>
        <dbReference type="ChEBI" id="CHEBI:29105"/>
    </cofactor>
    <text evidence="2 3">Binds 1 zinc ion per subunit.</text>
</comment>
<dbReference type="GO" id="GO:0006508">
    <property type="term" value="P:proteolysis"/>
    <property type="evidence" value="ECO:0007669"/>
    <property type="project" value="UniProtKB-KW"/>
</dbReference>
<feature type="binding site" evidence="2">
    <location>
        <position position="151"/>
    </location>
    <ligand>
        <name>Zn(2+)</name>
        <dbReference type="ChEBI" id="CHEBI:29105"/>
        <note>catalytic</note>
    </ligand>
</feature>
<dbReference type="Pfam" id="PF01400">
    <property type="entry name" value="Astacin"/>
    <property type="match status" value="1"/>
</dbReference>
<keyword evidence="2 3" id="KW-0862">Zinc</keyword>
<accession>A0A0C2D404</accession>
<dbReference type="Proteomes" id="UP000054047">
    <property type="component" value="Unassembled WGS sequence"/>
</dbReference>
<dbReference type="GO" id="GO:0004222">
    <property type="term" value="F:metalloendopeptidase activity"/>
    <property type="evidence" value="ECO:0007669"/>
    <property type="project" value="UniProtKB-UniRule"/>
</dbReference>
<dbReference type="InterPro" id="IPR001506">
    <property type="entry name" value="Peptidase_M12A"/>
</dbReference>
<dbReference type="EC" id="3.4.24.-" evidence="3"/>
<dbReference type="AlphaFoldDB" id="A0A0C2D404"/>